<evidence type="ECO:0000313" key="2">
    <source>
        <dbReference type="EMBL" id="MBM3225624.1"/>
    </source>
</evidence>
<evidence type="ECO:0000313" key="3">
    <source>
        <dbReference type="Proteomes" id="UP000712673"/>
    </source>
</evidence>
<gene>
    <name evidence="2" type="ORF">FJZ47_17745</name>
</gene>
<sequence length="179" mass="20072">MLQHTVWSSNKRSRSLQRIVSTFGLVLIWFAWGSVQPAQALFCGSAIVSEGASKPEVLQKCGDPTFAEHRIAYETVYVSPGVPHGLHTRRPGDVRERAPRPVTPERGTLSQSPRAPLRDPTPQTHSAQPPVVLVYPPQPVVIAVSIDEWTYNFGPHNLMYRLRFEDGILRSLKTLQYGY</sequence>
<accession>A0A937W560</accession>
<dbReference type="Pfam" id="PF11006">
    <property type="entry name" value="DUF2845"/>
    <property type="match status" value="2"/>
</dbReference>
<dbReference type="EMBL" id="VGLS01000633">
    <property type="protein sequence ID" value="MBM3225624.1"/>
    <property type="molecule type" value="Genomic_DNA"/>
</dbReference>
<dbReference type="InterPro" id="IPR021268">
    <property type="entry name" value="DUF2845"/>
</dbReference>
<dbReference type="AlphaFoldDB" id="A0A937W560"/>
<comment type="caution">
    <text evidence="2">The sequence shown here is derived from an EMBL/GenBank/DDBJ whole genome shotgun (WGS) entry which is preliminary data.</text>
</comment>
<name>A0A937W560_UNCTE</name>
<feature type="compositionally biased region" description="Basic and acidic residues" evidence="1">
    <location>
        <begin position="90"/>
        <end position="99"/>
    </location>
</feature>
<proteinExistence type="predicted"/>
<evidence type="ECO:0000256" key="1">
    <source>
        <dbReference type="SAM" id="MobiDB-lite"/>
    </source>
</evidence>
<protein>
    <submittedName>
        <fullName evidence="2">DUF2845 domain-containing protein</fullName>
    </submittedName>
</protein>
<organism evidence="2 3">
    <name type="scientific">Tectimicrobiota bacterium</name>
    <dbReference type="NCBI Taxonomy" id="2528274"/>
    <lineage>
        <taxon>Bacteria</taxon>
        <taxon>Pseudomonadati</taxon>
        <taxon>Nitrospinota/Tectimicrobiota group</taxon>
        <taxon>Candidatus Tectimicrobiota</taxon>
    </lineage>
</organism>
<reference evidence="2" key="1">
    <citation type="submission" date="2019-03" db="EMBL/GenBank/DDBJ databases">
        <title>Lake Tanganyika Metagenome-Assembled Genomes (MAGs).</title>
        <authorList>
            <person name="Tran P."/>
        </authorList>
    </citation>
    <scope>NUCLEOTIDE SEQUENCE</scope>
    <source>
        <strain evidence="2">K_DeepCast_65m_m2_066</strain>
    </source>
</reference>
<dbReference type="Proteomes" id="UP000712673">
    <property type="component" value="Unassembled WGS sequence"/>
</dbReference>
<feature type="region of interest" description="Disordered" evidence="1">
    <location>
        <begin position="84"/>
        <end position="130"/>
    </location>
</feature>